<evidence type="ECO:0000313" key="5">
    <source>
        <dbReference type="Proteomes" id="UP000769766"/>
    </source>
</evidence>
<reference evidence="4" key="1">
    <citation type="submission" date="2020-07" db="EMBL/GenBank/DDBJ databases">
        <title>Huge and variable diversity of episymbiotic CPR bacteria and DPANN archaea in groundwater ecosystems.</title>
        <authorList>
            <person name="He C.Y."/>
            <person name="Keren R."/>
            <person name="Whittaker M."/>
            <person name="Farag I.F."/>
            <person name="Doudna J."/>
            <person name="Cate J.H.D."/>
            <person name="Banfield J.F."/>
        </authorList>
    </citation>
    <scope>NUCLEOTIDE SEQUENCE</scope>
    <source>
        <strain evidence="4">NC_groundwater_672_Ag_B-0.1um_62_36</strain>
    </source>
</reference>
<dbReference type="PANTHER" id="PTHR44591">
    <property type="entry name" value="STRESS RESPONSE REGULATOR PROTEIN 1"/>
    <property type="match status" value="1"/>
</dbReference>
<dbReference type="EMBL" id="JACPRF010000060">
    <property type="protein sequence ID" value="MBI2875648.1"/>
    <property type="molecule type" value="Genomic_DNA"/>
</dbReference>
<comment type="caution">
    <text evidence="4">The sequence shown here is derived from an EMBL/GenBank/DDBJ whole genome shotgun (WGS) entry which is preliminary data.</text>
</comment>
<gene>
    <name evidence="4" type="ORF">HYY20_02065</name>
</gene>
<sequence length="147" mass="16672">MKTENFPGETPPERILILDDEEYLAEALKIILEPRYQVDTANDGLNALELIRAMDYDLIISDLMMPRMNGVELYGQVKRERPGLEKRILFISGSLDNASREFLEAAGSLFLPKPFSIIEFLEVVNHFFTTHQLNHCPSGSHPPAAWA</sequence>
<dbReference type="AlphaFoldDB" id="A0A932CLR3"/>
<evidence type="ECO:0000256" key="1">
    <source>
        <dbReference type="ARBA" id="ARBA00022553"/>
    </source>
</evidence>
<dbReference type="SMART" id="SM00448">
    <property type="entry name" value="REC"/>
    <property type="match status" value="1"/>
</dbReference>
<feature type="modified residue" description="4-aspartylphosphate" evidence="2">
    <location>
        <position position="62"/>
    </location>
</feature>
<dbReference type="CDD" id="cd00156">
    <property type="entry name" value="REC"/>
    <property type="match status" value="1"/>
</dbReference>
<keyword evidence="1 2" id="KW-0597">Phosphoprotein</keyword>
<evidence type="ECO:0000256" key="2">
    <source>
        <dbReference type="PROSITE-ProRule" id="PRU00169"/>
    </source>
</evidence>
<dbReference type="PANTHER" id="PTHR44591:SF3">
    <property type="entry name" value="RESPONSE REGULATORY DOMAIN-CONTAINING PROTEIN"/>
    <property type="match status" value="1"/>
</dbReference>
<dbReference type="InterPro" id="IPR050595">
    <property type="entry name" value="Bact_response_regulator"/>
</dbReference>
<protein>
    <submittedName>
        <fullName evidence="4">Response regulator</fullName>
    </submittedName>
</protein>
<evidence type="ECO:0000259" key="3">
    <source>
        <dbReference type="PROSITE" id="PS50110"/>
    </source>
</evidence>
<name>A0A932CLR3_UNCTE</name>
<dbReference type="PROSITE" id="PS50110">
    <property type="entry name" value="RESPONSE_REGULATORY"/>
    <property type="match status" value="1"/>
</dbReference>
<dbReference type="Proteomes" id="UP000769766">
    <property type="component" value="Unassembled WGS sequence"/>
</dbReference>
<feature type="domain" description="Response regulatory" evidence="3">
    <location>
        <begin position="14"/>
        <end position="128"/>
    </location>
</feature>
<dbReference type="InterPro" id="IPR011006">
    <property type="entry name" value="CheY-like_superfamily"/>
</dbReference>
<proteinExistence type="predicted"/>
<accession>A0A932CLR3</accession>
<dbReference type="SUPFAM" id="SSF52172">
    <property type="entry name" value="CheY-like"/>
    <property type="match status" value="1"/>
</dbReference>
<evidence type="ECO:0000313" key="4">
    <source>
        <dbReference type="EMBL" id="MBI2875648.1"/>
    </source>
</evidence>
<organism evidence="4 5">
    <name type="scientific">Tectimicrobiota bacterium</name>
    <dbReference type="NCBI Taxonomy" id="2528274"/>
    <lineage>
        <taxon>Bacteria</taxon>
        <taxon>Pseudomonadati</taxon>
        <taxon>Nitrospinota/Tectimicrobiota group</taxon>
        <taxon>Candidatus Tectimicrobiota</taxon>
    </lineage>
</organism>
<dbReference type="GO" id="GO:0000160">
    <property type="term" value="P:phosphorelay signal transduction system"/>
    <property type="evidence" value="ECO:0007669"/>
    <property type="project" value="InterPro"/>
</dbReference>
<dbReference type="Gene3D" id="3.40.50.2300">
    <property type="match status" value="1"/>
</dbReference>
<dbReference type="InterPro" id="IPR001789">
    <property type="entry name" value="Sig_transdc_resp-reg_receiver"/>
</dbReference>
<dbReference type="Pfam" id="PF00072">
    <property type="entry name" value="Response_reg"/>
    <property type="match status" value="1"/>
</dbReference>